<comment type="caution">
    <text evidence="1">The sequence shown here is derived from an EMBL/GenBank/DDBJ whole genome shotgun (WGS) entry which is preliminary data.</text>
</comment>
<dbReference type="AlphaFoldDB" id="A0AA39JXS9"/>
<sequence length="234" mass="26424">MVLGSFSNCENAVEWIDNGDGGNVGYVLDSGLHMSDKCCRDTEMLSLPVEDLYGMRIAWISPSVYDAQMSMKQSIFLRFARVYRRRLIERQKTVDGNKGENLATLVHLKSSSVRKRSRKLRRRKKDGAEEQGYCQTKFAHQDIIVAAYAPLPAEYRSQAGDRQIPAPLRQNVGSTSSHLSIFHTVHTYRIGYVKGNSAMKQIEVAVADYDRSDAAEENQEQFAGPRVNGLQFRL</sequence>
<reference evidence="1" key="1">
    <citation type="submission" date="2023-06" db="EMBL/GenBank/DDBJ databases">
        <authorList>
            <consortium name="Lawrence Berkeley National Laboratory"/>
            <person name="Ahrendt S."/>
            <person name="Sahu N."/>
            <person name="Indic B."/>
            <person name="Wong-Bajracharya J."/>
            <person name="Merenyi Z."/>
            <person name="Ke H.-M."/>
            <person name="Monk M."/>
            <person name="Kocsube S."/>
            <person name="Drula E."/>
            <person name="Lipzen A."/>
            <person name="Balint B."/>
            <person name="Henrissat B."/>
            <person name="Andreopoulos B."/>
            <person name="Martin F.M."/>
            <person name="Harder C.B."/>
            <person name="Rigling D."/>
            <person name="Ford K.L."/>
            <person name="Foster G.D."/>
            <person name="Pangilinan J."/>
            <person name="Papanicolaou A."/>
            <person name="Barry K."/>
            <person name="LaButti K."/>
            <person name="Viragh M."/>
            <person name="Koriabine M."/>
            <person name="Yan M."/>
            <person name="Riley R."/>
            <person name="Champramary S."/>
            <person name="Plett K.L."/>
            <person name="Tsai I.J."/>
            <person name="Slot J."/>
            <person name="Sipos G."/>
            <person name="Plett J."/>
            <person name="Nagy L.G."/>
            <person name="Grigoriev I.V."/>
        </authorList>
    </citation>
    <scope>NUCLEOTIDE SEQUENCE</scope>
    <source>
        <strain evidence="1">FPL87.14</strain>
    </source>
</reference>
<organism evidence="1 2">
    <name type="scientific">Armillaria borealis</name>
    <dbReference type="NCBI Taxonomy" id="47425"/>
    <lineage>
        <taxon>Eukaryota</taxon>
        <taxon>Fungi</taxon>
        <taxon>Dikarya</taxon>
        <taxon>Basidiomycota</taxon>
        <taxon>Agaricomycotina</taxon>
        <taxon>Agaricomycetes</taxon>
        <taxon>Agaricomycetidae</taxon>
        <taxon>Agaricales</taxon>
        <taxon>Marasmiineae</taxon>
        <taxon>Physalacriaceae</taxon>
        <taxon>Armillaria</taxon>
    </lineage>
</organism>
<proteinExistence type="predicted"/>
<dbReference type="EMBL" id="JAUEPT010000009">
    <property type="protein sequence ID" value="KAK0448573.1"/>
    <property type="molecule type" value="Genomic_DNA"/>
</dbReference>
<evidence type="ECO:0000313" key="2">
    <source>
        <dbReference type="Proteomes" id="UP001175226"/>
    </source>
</evidence>
<dbReference type="Proteomes" id="UP001175226">
    <property type="component" value="Unassembled WGS sequence"/>
</dbReference>
<evidence type="ECO:0000313" key="1">
    <source>
        <dbReference type="EMBL" id="KAK0448573.1"/>
    </source>
</evidence>
<protein>
    <submittedName>
        <fullName evidence="1">Uncharacterized protein</fullName>
    </submittedName>
</protein>
<accession>A0AA39JXS9</accession>
<name>A0AA39JXS9_9AGAR</name>
<keyword evidence="2" id="KW-1185">Reference proteome</keyword>
<gene>
    <name evidence="1" type="ORF">EV421DRAFT_1732842</name>
</gene>